<gene>
    <name evidence="1" type="ORF">E2C01_071526</name>
</gene>
<dbReference type="AlphaFoldDB" id="A0A5B7HVK1"/>
<keyword evidence="2" id="KW-1185">Reference proteome</keyword>
<comment type="caution">
    <text evidence="1">The sequence shown here is derived from an EMBL/GenBank/DDBJ whole genome shotgun (WGS) entry which is preliminary data.</text>
</comment>
<evidence type="ECO:0000313" key="2">
    <source>
        <dbReference type="Proteomes" id="UP000324222"/>
    </source>
</evidence>
<reference evidence="1 2" key="1">
    <citation type="submission" date="2019-05" db="EMBL/GenBank/DDBJ databases">
        <title>Another draft genome of Portunus trituberculatus and its Hox gene families provides insights of decapod evolution.</title>
        <authorList>
            <person name="Jeong J.-H."/>
            <person name="Song I."/>
            <person name="Kim S."/>
            <person name="Choi T."/>
            <person name="Kim D."/>
            <person name="Ryu S."/>
            <person name="Kim W."/>
        </authorList>
    </citation>
    <scope>NUCLEOTIDE SEQUENCE [LARGE SCALE GENOMIC DNA]</scope>
    <source>
        <tissue evidence="1">Muscle</tissue>
    </source>
</reference>
<organism evidence="1 2">
    <name type="scientific">Portunus trituberculatus</name>
    <name type="common">Swimming crab</name>
    <name type="synonym">Neptunus trituberculatus</name>
    <dbReference type="NCBI Taxonomy" id="210409"/>
    <lineage>
        <taxon>Eukaryota</taxon>
        <taxon>Metazoa</taxon>
        <taxon>Ecdysozoa</taxon>
        <taxon>Arthropoda</taxon>
        <taxon>Crustacea</taxon>
        <taxon>Multicrustacea</taxon>
        <taxon>Malacostraca</taxon>
        <taxon>Eumalacostraca</taxon>
        <taxon>Eucarida</taxon>
        <taxon>Decapoda</taxon>
        <taxon>Pleocyemata</taxon>
        <taxon>Brachyura</taxon>
        <taxon>Eubrachyura</taxon>
        <taxon>Portunoidea</taxon>
        <taxon>Portunidae</taxon>
        <taxon>Portuninae</taxon>
        <taxon>Portunus</taxon>
    </lineage>
</organism>
<dbReference type="Proteomes" id="UP000324222">
    <property type="component" value="Unassembled WGS sequence"/>
</dbReference>
<sequence>MGYFGVFKHFMHQNSEMQEKKHYISYNELKYVKNWLLWCFPAFYALKLRNAGKTLYFSKSLCIYKSFYIVMLESDKINKNKPI</sequence>
<accession>A0A5B7HVK1</accession>
<name>A0A5B7HVK1_PORTR</name>
<protein>
    <submittedName>
        <fullName evidence="1">Uncharacterized protein</fullName>
    </submittedName>
</protein>
<dbReference type="EMBL" id="VSRR010044951">
    <property type="protein sequence ID" value="MPC77081.1"/>
    <property type="molecule type" value="Genomic_DNA"/>
</dbReference>
<proteinExistence type="predicted"/>
<evidence type="ECO:0000313" key="1">
    <source>
        <dbReference type="EMBL" id="MPC77081.1"/>
    </source>
</evidence>